<dbReference type="EMBL" id="AP026802">
    <property type="protein sequence ID" value="BDR58967.1"/>
    <property type="molecule type" value="Genomic_DNA"/>
</dbReference>
<dbReference type="RefSeq" id="WP_317634786.1">
    <property type="nucleotide sequence ID" value="NZ_AP026802.1"/>
</dbReference>
<dbReference type="Gene3D" id="3.30.70.1210">
    <property type="entry name" value="Crispr-associated protein, domain 2"/>
    <property type="match status" value="1"/>
</dbReference>
<dbReference type="SUPFAM" id="SSF117987">
    <property type="entry name" value="CRISPR-associated protein"/>
    <property type="match status" value="2"/>
</dbReference>
<dbReference type="Gene3D" id="3.30.70.1200">
    <property type="entry name" value="Crispr-associated protein, domain 1"/>
    <property type="match status" value="1"/>
</dbReference>
<dbReference type="Proteomes" id="UP001321861">
    <property type="component" value="Chromosome"/>
</dbReference>
<organism evidence="1 2">
    <name type="scientific">Xylocopilactobacillus apicola</name>
    <dbReference type="NCBI Taxonomy" id="2932184"/>
    <lineage>
        <taxon>Bacteria</taxon>
        <taxon>Bacillati</taxon>
        <taxon>Bacillota</taxon>
        <taxon>Bacilli</taxon>
        <taxon>Lactobacillales</taxon>
        <taxon>Lactobacillaceae</taxon>
        <taxon>Xylocopilactobacillus</taxon>
    </lineage>
</organism>
<keyword evidence="2" id="KW-1185">Reference proteome</keyword>
<evidence type="ECO:0000313" key="1">
    <source>
        <dbReference type="EMBL" id="BDR58967.1"/>
    </source>
</evidence>
<dbReference type="NCBIfam" id="TIGR01907">
    <property type="entry name" value="casE_Cse3"/>
    <property type="match status" value="1"/>
</dbReference>
<dbReference type="Pfam" id="PF08798">
    <property type="entry name" value="CRISPR_assoc"/>
    <property type="match status" value="1"/>
</dbReference>
<dbReference type="SMART" id="SM01101">
    <property type="entry name" value="CRISPR_assoc"/>
    <property type="match status" value="1"/>
</dbReference>
<dbReference type="KEGG" id="xap:XA3_14080"/>
<dbReference type="AlphaFoldDB" id="A0AAU9DDR0"/>
<dbReference type="CDD" id="cd09727">
    <property type="entry name" value="Cas6_I-E"/>
    <property type="match status" value="1"/>
</dbReference>
<reference evidence="1 2" key="1">
    <citation type="journal article" date="2023" name="Microbiol. Spectr.">
        <title>Symbiosis of Carpenter Bees with Uncharacterized Lactic Acid Bacteria Showing NAD Auxotrophy.</title>
        <authorList>
            <person name="Kawasaki S."/>
            <person name="Ozawa K."/>
            <person name="Mori T."/>
            <person name="Yamamoto A."/>
            <person name="Ito M."/>
            <person name="Ohkuma M."/>
            <person name="Sakamoto M."/>
            <person name="Matsutani M."/>
        </authorList>
    </citation>
    <scope>NUCLEOTIDE SEQUENCE [LARGE SCALE GENOMIC DNA]</scope>
    <source>
        <strain evidence="1 2">XA3</strain>
    </source>
</reference>
<protein>
    <submittedName>
        <fullName evidence="1">Type I-E CRISPR-associated protein Cas6/Cse3/CasE</fullName>
    </submittedName>
</protein>
<proteinExistence type="predicted"/>
<sequence length="216" mass="25064">MYLSRVEIDLNNRQKTKDLTHLGAYHNWVEQSFPEVIQEKAHPRNLWRIDTLEEKTYLIVLSNDKPDPSCFSRYGVEGTEVSKSYDQFLNSLTNGQRLQFRLTANPTYSVITPGEKRGKVYPHITIRHQKEWLIKKSEKAGFRILQNDEGDYSFNIVSRDQATLRHNGNKTIRLSRVSYEGFLEISDVDKFKDTLIHGIGREKAYGMGLMTVIPVK</sequence>
<evidence type="ECO:0000313" key="2">
    <source>
        <dbReference type="Proteomes" id="UP001321861"/>
    </source>
</evidence>
<name>A0AAU9DDR0_9LACO</name>
<dbReference type="InterPro" id="IPR010179">
    <property type="entry name" value="CRISPR-assoc_prot_Cse3"/>
</dbReference>
<gene>
    <name evidence="1" type="ORF">XA3_14080</name>
</gene>
<accession>A0AAU9DDR0</accession>